<evidence type="ECO:0000313" key="1">
    <source>
        <dbReference type="Ensembl" id="ENSEEEP00000058186.1"/>
    </source>
</evidence>
<accession>A0AAY5EMN2</accession>
<protein>
    <submittedName>
        <fullName evidence="1">Uncharacterized protein</fullName>
    </submittedName>
</protein>
<dbReference type="Ensembl" id="ENSEEET00000064676.1">
    <property type="protein sequence ID" value="ENSEEEP00000058186.1"/>
    <property type="gene ID" value="ENSEEEG00000027459.1"/>
</dbReference>
<reference evidence="1" key="3">
    <citation type="submission" date="2025-09" db="UniProtKB">
        <authorList>
            <consortium name="Ensembl"/>
        </authorList>
    </citation>
    <scope>IDENTIFICATION</scope>
</reference>
<reference evidence="1 2" key="1">
    <citation type="submission" date="2020-05" db="EMBL/GenBank/DDBJ databases">
        <title>Electrophorus electricus (electric eel) genome, fEleEle1, primary haplotype.</title>
        <authorList>
            <person name="Myers G."/>
            <person name="Meyer A."/>
            <person name="Fedrigo O."/>
            <person name="Formenti G."/>
            <person name="Rhie A."/>
            <person name="Tracey A."/>
            <person name="Sims Y."/>
            <person name="Jarvis E.D."/>
        </authorList>
    </citation>
    <scope>NUCLEOTIDE SEQUENCE [LARGE SCALE GENOMIC DNA]</scope>
</reference>
<keyword evidence="2" id="KW-1185">Reference proteome</keyword>
<name>A0AAY5EMN2_ELEEL</name>
<organism evidence="1 2">
    <name type="scientific">Electrophorus electricus</name>
    <name type="common">Electric eel</name>
    <name type="synonym">Gymnotus electricus</name>
    <dbReference type="NCBI Taxonomy" id="8005"/>
    <lineage>
        <taxon>Eukaryota</taxon>
        <taxon>Metazoa</taxon>
        <taxon>Chordata</taxon>
        <taxon>Craniata</taxon>
        <taxon>Vertebrata</taxon>
        <taxon>Euteleostomi</taxon>
        <taxon>Actinopterygii</taxon>
        <taxon>Neopterygii</taxon>
        <taxon>Teleostei</taxon>
        <taxon>Ostariophysi</taxon>
        <taxon>Gymnotiformes</taxon>
        <taxon>Gymnotoidei</taxon>
        <taxon>Gymnotidae</taxon>
        <taxon>Electrophorus</taxon>
    </lineage>
</organism>
<proteinExistence type="predicted"/>
<sequence length="90" mass="10013">MHSFILSVLRIETRICQKVDKGSFECGLCITAQAENDYMNQRGGHVGINLIRESASFLLNTSPILLQSQDLGFCGTNPSPEPHYTPKFLL</sequence>
<evidence type="ECO:0000313" key="2">
    <source>
        <dbReference type="Proteomes" id="UP000314983"/>
    </source>
</evidence>
<reference evidence="1" key="2">
    <citation type="submission" date="2025-08" db="UniProtKB">
        <authorList>
            <consortium name="Ensembl"/>
        </authorList>
    </citation>
    <scope>IDENTIFICATION</scope>
</reference>
<dbReference type="AlphaFoldDB" id="A0AAY5EMN2"/>
<dbReference type="Proteomes" id="UP000314983">
    <property type="component" value="Chromosome 4"/>
</dbReference>